<evidence type="ECO:0000259" key="3">
    <source>
        <dbReference type="PROSITE" id="PS51756"/>
    </source>
</evidence>
<comment type="caution">
    <text evidence="4">The sequence shown here is derived from an EMBL/GenBank/DDBJ whole genome shotgun (WGS) entry which is preliminary data.</text>
</comment>
<feature type="coiled-coil region" evidence="2">
    <location>
        <begin position="70"/>
        <end position="97"/>
    </location>
</feature>
<dbReference type="EMBL" id="SRJC01000001">
    <property type="protein sequence ID" value="TGB03463.1"/>
    <property type="molecule type" value="Genomic_DNA"/>
</dbReference>
<gene>
    <name evidence="4" type="ORF">E4663_00200</name>
</gene>
<feature type="domain" description="LXG" evidence="3">
    <location>
        <begin position="1"/>
        <end position="234"/>
    </location>
</feature>
<evidence type="ECO:0000256" key="2">
    <source>
        <dbReference type="SAM" id="Coils"/>
    </source>
</evidence>
<dbReference type="STRING" id="192814.GCA_900166575_00333"/>
<accession>A0A4Z0GZ25</accession>
<dbReference type="Pfam" id="PF04740">
    <property type="entry name" value="LXG"/>
    <property type="match status" value="1"/>
</dbReference>
<name>A0A4Z0GZ25_9BACI</name>
<comment type="similarity">
    <text evidence="1">In the N-terminal section; belongs to the LXG family.</text>
</comment>
<feature type="coiled-coil region" evidence="2">
    <location>
        <begin position="13"/>
        <end position="40"/>
    </location>
</feature>
<reference evidence="4 5" key="1">
    <citation type="journal article" date="2003" name="Int. J. Syst. Evol. Microbiol.">
        <title>Halobacillus salinus sp. nov., isolated from a salt lake on the coast of the East Sea in Korea.</title>
        <authorList>
            <person name="Yoon J.H."/>
            <person name="Kang K.H."/>
            <person name="Park Y.H."/>
        </authorList>
    </citation>
    <scope>NUCLEOTIDE SEQUENCE [LARGE SCALE GENOMIC DNA]</scope>
    <source>
        <strain evidence="4 5">HSL-3</strain>
    </source>
</reference>
<evidence type="ECO:0000313" key="5">
    <source>
        <dbReference type="Proteomes" id="UP000297982"/>
    </source>
</evidence>
<dbReference type="Proteomes" id="UP000297982">
    <property type="component" value="Unassembled WGS sequence"/>
</dbReference>
<dbReference type="RefSeq" id="WP_135326194.1">
    <property type="nucleotide sequence ID" value="NZ_SRJC01000001.1"/>
</dbReference>
<keyword evidence="5" id="KW-1185">Reference proteome</keyword>
<evidence type="ECO:0000256" key="1">
    <source>
        <dbReference type="ARBA" id="ARBA00034117"/>
    </source>
</evidence>
<dbReference type="InterPro" id="IPR006829">
    <property type="entry name" value="LXG_dom"/>
</dbReference>
<organism evidence="4 5">
    <name type="scientific">Halobacillus salinus</name>
    <dbReference type="NCBI Taxonomy" id="192814"/>
    <lineage>
        <taxon>Bacteria</taxon>
        <taxon>Bacillati</taxon>
        <taxon>Bacillota</taxon>
        <taxon>Bacilli</taxon>
        <taxon>Bacillales</taxon>
        <taxon>Bacillaceae</taxon>
        <taxon>Halobacillus</taxon>
    </lineage>
</organism>
<dbReference type="PROSITE" id="PS51756">
    <property type="entry name" value="LXG"/>
    <property type="match status" value="1"/>
</dbReference>
<keyword evidence="2" id="KW-0175">Coiled coil</keyword>
<evidence type="ECO:0000313" key="4">
    <source>
        <dbReference type="EMBL" id="TGB03463.1"/>
    </source>
</evidence>
<proteinExistence type="inferred from homology"/>
<protein>
    <recommendedName>
        <fullName evidence="3">LXG domain-containing protein</fullName>
    </recommendedName>
</protein>
<dbReference type="AlphaFoldDB" id="A0A4Z0GZ25"/>
<sequence length="525" mass="57959">MKTYDGTALHGGIDKLVGQIEQQESQLEQLTQTIEQFANLDQFEGHGGEAMRNFYRDFHLPLLEYYKHVMINYDRKLDSLKQAAQKLESNTDGFIREDFLETEVTNSLADAKERTTTLVDEVNDTLSKVADIVTVTPVRDDLFHRHMMRTEEKLNETVEDLHEFDTTQTKELDSVEHDVQMMRRYIEEGKGMLTSGELALEEYSSGQLRGMESYQPLKSALFSKQAGSWGEMLTTPFDYVKEKMGAGDLTLAAYQSAKTFGALVLTRKIGVNYSPMKGRRYSPNQKPTLWQKIRKDYKFTLKMDDKWTSRTKHSSKVASFLKNVMESDPYKNPVARGFQKYMQTYDTPSQFYKNMAGFPKNMHTTTGDKTYQSIRKQMTRSVKDFPKEALNAKGFVKASKRIPIIGNGITVVSNLGEFSDPANDGKSIANKTGRALTGVAVDIGAISAGTQVGATIGSVGGPIGVVVGGAIGGLAGGLAASKFGGKVKDIGGKALDKAVDATVSGAKDLAERGEDALKAVAGWFN</sequence>